<reference evidence="10" key="1">
    <citation type="journal article" date="2006" name="Science">
        <title>Phytophthora genome sequences uncover evolutionary origins and mechanisms of pathogenesis.</title>
        <authorList>
            <person name="Tyler B.M."/>
            <person name="Tripathy S."/>
            <person name="Zhang X."/>
            <person name="Dehal P."/>
            <person name="Jiang R.H."/>
            <person name="Aerts A."/>
            <person name="Arredondo F.D."/>
            <person name="Baxter L."/>
            <person name="Bensasson D."/>
            <person name="Beynon J.L."/>
            <person name="Chapman J."/>
            <person name="Damasceno C.M."/>
            <person name="Dorrance A.E."/>
            <person name="Dou D."/>
            <person name="Dickerman A.W."/>
            <person name="Dubchak I.L."/>
            <person name="Garbelotto M."/>
            <person name="Gijzen M."/>
            <person name="Gordon S.G."/>
            <person name="Govers F."/>
            <person name="Grunwald N.J."/>
            <person name="Huang W."/>
            <person name="Ivors K.L."/>
            <person name="Jones R.W."/>
            <person name="Kamoun S."/>
            <person name="Krampis K."/>
            <person name="Lamour K.H."/>
            <person name="Lee M.K."/>
            <person name="McDonald W.H."/>
            <person name="Medina M."/>
            <person name="Meijer H.J."/>
            <person name="Nordberg E.K."/>
            <person name="Maclean D.J."/>
            <person name="Ospina-Giraldo M.D."/>
            <person name="Morris P.F."/>
            <person name="Phuntumart V."/>
            <person name="Putnam N.H."/>
            <person name="Rash S."/>
            <person name="Rose J.K."/>
            <person name="Sakihama Y."/>
            <person name="Salamov A.A."/>
            <person name="Savidor A."/>
            <person name="Scheuring C.F."/>
            <person name="Smith B.M."/>
            <person name="Sobral B.W."/>
            <person name="Terry A."/>
            <person name="Torto-Alalibo T.A."/>
            <person name="Win J."/>
            <person name="Xu Z."/>
            <person name="Zhang H."/>
            <person name="Grigoriev I.V."/>
            <person name="Rokhsar D.S."/>
            <person name="Boore J.L."/>
        </authorList>
    </citation>
    <scope>NUCLEOTIDE SEQUENCE [LARGE SCALE GENOMIC DNA]</scope>
    <source>
        <strain evidence="10">Pr102</strain>
    </source>
</reference>
<name>H3GY70_PHYRM</name>
<dbReference type="GO" id="GO:0055085">
    <property type="term" value="P:transmembrane transport"/>
    <property type="evidence" value="ECO:0000318"/>
    <property type="project" value="GO_Central"/>
</dbReference>
<feature type="transmembrane region" description="Helical" evidence="7">
    <location>
        <begin position="35"/>
        <end position="58"/>
    </location>
</feature>
<keyword evidence="3 7" id="KW-1133">Transmembrane helix</keyword>
<evidence type="ECO:0000256" key="6">
    <source>
        <dbReference type="SAM" id="MobiDB-lite"/>
    </source>
</evidence>
<dbReference type="EnsemblProtists" id="Phyra82618">
    <property type="protein sequence ID" value="Phyra82618"/>
    <property type="gene ID" value="Phyra82618"/>
</dbReference>
<keyword evidence="10" id="KW-1185">Reference proteome</keyword>
<evidence type="ECO:0000256" key="3">
    <source>
        <dbReference type="ARBA" id="ARBA00022989"/>
    </source>
</evidence>
<dbReference type="PANTHER" id="PTHR10231">
    <property type="entry name" value="NUCLEOTIDE-SUGAR TRANSMEMBRANE TRANSPORTER"/>
    <property type="match status" value="1"/>
</dbReference>
<feature type="region of interest" description="Disordered" evidence="6">
    <location>
        <begin position="709"/>
        <end position="754"/>
    </location>
</feature>
<feature type="region of interest" description="Disordered" evidence="6">
    <location>
        <begin position="332"/>
        <end position="396"/>
    </location>
</feature>
<feature type="region of interest" description="Disordered" evidence="6">
    <location>
        <begin position="491"/>
        <end position="511"/>
    </location>
</feature>
<dbReference type="PROSITE" id="PS01159">
    <property type="entry name" value="WW_DOMAIN_1"/>
    <property type="match status" value="1"/>
</dbReference>
<dbReference type="SMART" id="SM00456">
    <property type="entry name" value="WW"/>
    <property type="match status" value="1"/>
</dbReference>
<dbReference type="PROSITE" id="PS50020">
    <property type="entry name" value="WW_DOMAIN_2"/>
    <property type="match status" value="1"/>
</dbReference>
<evidence type="ECO:0000256" key="1">
    <source>
        <dbReference type="ARBA" id="ARBA00004141"/>
    </source>
</evidence>
<dbReference type="HOGENOM" id="CLU_286452_0_0_1"/>
<keyword evidence="4 7" id="KW-0472">Membrane</keyword>
<dbReference type="VEuPathDB" id="FungiDB:KRP22_14568"/>
<sequence length="1079" mass="117661">MKVVRRLAGMLVVATLMCSGNLCISASKQDGKIPYSSTTVTLLIEVLKLVVMLIAIVATETPAPARFVPLEAFYYAVPSFLYTIDNNLNYVILRFMDAATLSVLWNLKIVVTAVLFRFVLKHPLSELRKVAIVLLVVGVLTSQSNHLRQMEGAMAKTSSSSGGTQSGEQDAADKSAQDLVVGVLLVLVGVTLSSCASVFTEWAFKRKSSCPFLWQNIQMYVFGIIFNAAGVLLVEGEDISSKGFFHGYSNWTLAVVAVNSIGGIGMGFILKYLDNIACVYSHSMAMMLTMLFSMLFFSFSPSLEFGCGLTVLIISMYIYHHPLAHADVSAPTDAVKQRRSSGPCTEQHDSPSKIMERSEKKRMAKLKQQESGDDDTDTASLTSSNGGSSSSMAPRSMRGLQLKKTQYAMLPGESEDLESARATARSMNASLSGGSGGNNNNGGATTSTSIFGAAASAMSSISGGGSLLPGNSSVESAAAAATANHTASSSAAAGAAGTSPSSCDMPPGWRLVSSRNSGRDYYLHVASGQTQWEPPTDADTKRLDTPNSGKAAGGGFFGVSRMVALVNQANRSLQTSLQSTTAGPGGKTGQARGSGSQDVDRDGQVVVEIFENERLEGKLQPMDPKTFSDRHAAPGAGQDEKPEGELPAGHEWVSDWEIDQNYTAVDRDGWTYAADFVEIVRLLGDDLSHASRHPTDAVRRRRWIRYRQPVDESAPQSPTESVGGAKSLATSATSNNWADSSNGQSNDYVLDDNDDPFMRTAQKTQTGFRVNVNFAHRGKKDNTKDYQSISLTDVMWLVNAHDVTNAPTEELMREKTANLEEQIKEATIRSKTLEKDLRAQHDKQTREITLQQKKFDALVAQYKKIQTENETLQASVSKHRVAVEALRKEANEEQRALNVETAAQNQALEEKAKALATARMRYKRDNKQLAAAVEDAKKRLEQHKAQANVDSQDPVAKDLKTEMEKVRQLHAKLEAVRQHRLVVEEESKALFNQVVEKKADLKFKSKKKMETALSEVDAKIKTLKEEQASVSKSLAQKPEGDALRKINARRNDIRSELGALKERRTMLHAEKRKQEGVEL</sequence>
<evidence type="ECO:0000256" key="5">
    <source>
        <dbReference type="SAM" id="Coils"/>
    </source>
</evidence>
<feature type="region of interest" description="Disordered" evidence="6">
    <location>
        <begin position="416"/>
        <end position="441"/>
    </location>
</feature>
<feature type="transmembrane region" description="Helical" evidence="7">
    <location>
        <begin position="294"/>
        <end position="319"/>
    </location>
</feature>
<evidence type="ECO:0000313" key="9">
    <source>
        <dbReference type="EnsemblProtists" id="Phyra82618"/>
    </source>
</evidence>
<feature type="transmembrane region" description="Helical" evidence="7">
    <location>
        <begin position="103"/>
        <end position="120"/>
    </location>
</feature>
<keyword evidence="5" id="KW-0175">Coiled coil</keyword>
<feature type="compositionally biased region" description="Low complexity" evidence="6">
    <location>
        <begin position="378"/>
        <end position="396"/>
    </location>
</feature>
<evidence type="ECO:0000259" key="8">
    <source>
        <dbReference type="PROSITE" id="PS50020"/>
    </source>
</evidence>
<evidence type="ECO:0000256" key="2">
    <source>
        <dbReference type="ARBA" id="ARBA00022692"/>
    </source>
</evidence>
<dbReference type="InterPro" id="IPR036020">
    <property type="entry name" value="WW_dom_sf"/>
</dbReference>
<dbReference type="Pfam" id="PF04142">
    <property type="entry name" value="Nuc_sug_transp"/>
    <property type="match status" value="1"/>
</dbReference>
<feature type="region of interest" description="Disordered" evidence="6">
    <location>
        <begin position="575"/>
        <end position="647"/>
    </location>
</feature>
<dbReference type="InParanoid" id="H3GY70"/>
<keyword evidence="2 7" id="KW-0812">Transmembrane</keyword>
<reference evidence="9" key="2">
    <citation type="submission" date="2015-06" db="UniProtKB">
        <authorList>
            <consortium name="EnsemblProtists"/>
        </authorList>
    </citation>
    <scope>IDENTIFICATION</scope>
    <source>
        <strain evidence="9">Pr102</strain>
    </source>
</reference>
<dbReference type="EMBL" id="DS566071">
    <property type="status" value="NOT_ANNOTATED_CDS"/>
    <property type="molecule type" value="Genomic_DNA"/>
</dbReference>
<evidence type="ECO:0000256" key="7">
    <source>
        <dbReference type="SAM" id="Phobius"/>
    </source>
</evidence>
<dbReference type="VEuPathDB" id="FungiDB:KRP23_14300"/>
<dbReference type="Gene3D" id="2.20.70.10">
    <property type="match status" value="1"/>
</dbReference>
<organism evidence="9 10">
    <name type="scientific">Phytophthora ramorum</name>
    <name type="common">Sudden oak death agent</name>
    <dbReference type="NCBI Taxonomy" id="164328"/>
    <lineage>
        <taxon>Eukaryota</taxon>
        <taxon>Sar</taxon>
        <taxon>Stramenopiles</taxon>
        <taxon>Oomycota</taxon>
        <taxon>Peronosporomycetes</taxon>
        <taxon>Peronosporales</taxon>
        <taxon>Peronosporaceae</taxon>
        <taxon>Phytophthora</taxon>
    </lineage>
</organism>
<dbReference type="CDD" id="cd00201">
    <property type="entry name" value="WW"/>
    <property type="match status" value="1"/>
</dbReference>
<feature type="compositionally biased region" description="Polar residues" evidence="6">
    <location>
        <begin position="728"/>
        <end position="747"/>
    </location>
</feature>
<feature type="compositionally biased region" description="Basic and acidic residues" evidence="6">
    <location>
        <begin position="346"/>
        <end position="361"/>
    </location>
</feature>
<comment type="subcellular location">
    <subcellularLocation>
        <location evidence="1">Membrane</location>
        <topology evidence="1">Multi-pass membrane protein</topology>
    </subcellularLocation>
</comment>
<feature type="region of interest" description="Disordered" evidence="6">
    <location>
        <begin position="526"/>
        <end position="552"/>
    </location>
</feature>
<dbReference type="InterPro" id="IPR001202">
    <property type="entry name" value="WW_dom"/>
</dbReference>
<feature type="domain" description="WW" evidence="8">
    <location>
        <begin position="503"/>
        <end position="537"/>
    </location>
</feature>
<dbReference type="AlphaFoldDB" id="H3GY70"/>
<feature type="coiled-coil region" evidence="5">
    <location>
        <begin position="869"/>
        <end position="976"/>
    </location>
</feature>
<accession>H3GY70</accession>
<protein>
    <recommendedName>
        <fullName evidence="8">WW domain-containing protein</fullName>
    </recommendedName>
</protein>
<feature type="transmembrane region" description="Helical" evidence="7">
    <location>
        <begin position="253"/>
        <end position="273"/>
    </location>
</feature>
<dbReference type="SUPFAM" id="SSF51045">
    <property type="entry name" value="WW domain"/>
    <property type="match status" value="1"/>
</dbReference>
<dbReference type="Pfam" id="PF00397">
    <property type="entry name" value="WW"/>
    <property type="match status" value="1"/>
</dbReference>
<dbReference type="NCBIfam" id="TIGR00803">
    <property type="entry name" value="nst"/>
    <property type="match status" value="1"/>
</dbReference>
<feature type="coiled-coil region" evidence="5">
    <location>
        <begin position="809"/>
        <end position="836"/>
    </location>
</feature>
<dbReference type="GO" id="GO:0015165">
    <property type="term" value="F:pyrimidine nucleotide-sugar transmembrane transporter activity"/>
    <property type="evidence" value="ECO:0007669"/>
    <property type="project" value="InterPro"/>
</dbReference>
<evidence type="ECO:0000256" key="4">
    <source>
        <dbReference type="ARBA" id="ARBA00023136"/>
    </source>
</evidence>
<evidence type="ECO:0000313" key="10">
    <source>
        <dbReference type="Proteomes" id="UP000005238"/>
    </source>
</evidence>
<dbReference type="GO" id="GO:0000139">
    <property type="term" value="C:Golgi membrane"/>
    <property type="evidence" value="ECO:0000318"/>
    <property type="project" value="GO_Central"/>
</dbReference>
<dbReference type="VEuPathDB" id="FungiDB:KRP23_14299"/>
<dbReference type="GO" id="GO:0022857">
    <property type="term" value="F:transmembrane transporter activity"/>
    <property type="evidence" value="ECO:0000318"/>
    <property type="project" value="GO_Central"/>
</dbReference>
<feature type="coiled-coil region" evidence="5">
    <location>
        <begin position="1006"/>
        <end position="1063"/>
    </location>
</feature>
<feature type="transmembrane region" description="Helical" evidence="7">
    <location>
        <begin position="212"/>
        <end position="233"/>
    </location>
</feature>
<dbReference type="Proteomes" id="UP000005238">
    <property type="component" value="Unassembled WGS sequence"/>
</dbReference>
<dbReference type="InterPro" id="IPR007271">
    <property type="entry name" value="Nuc_sug_transpt"/>
</dbReference>
<proteinExistence type="predicted"/>
<feature type="transmembrane region" description="Helical" evidence="7">
    <location>
        <begin position="179"/>
        <end position="200"/>
    </location>
</feature>
<dbReference type="FunFam" id="2.20.70.10:FF:000143">
    <property type="entry name" value="Histone-lysine N-methyltransferase, H3 lysine-36 specific"/>
    <property type="match status" value="1"/>
</dbReference>
<dbReference type="SUPFAM" id="SSF103481">
    <property type="entry name" value="Multidrug resistance efflux transporter EmrE"/>
    <property type="match status" value="1"/>
</dbReference>
<dbReference type="VEuPathDB" id="FungiDB:KRP22_14566"/>
<dbReference type="eggNOG" id="KOG2234">
    <property type="taxonomic scope" value="Eukaryota"/>
</dbReference>
<feature type="compositionally biased region" description="Low complexity" evidence="6">
    <location>
        <begin position="491"/>
        <end position="502"/>
    </location>
</feature>
<dbReference type="InterPro" id="IPR037185">
    <property type="entry name" value="EmrE-like"/>
</dbReference>
<feature type="compositionally biased region" description="Basic and acidic residues" evidence="6">
    <location>
        <begin position="626"/>
        <end position="644"/>
    </location>
</feature>